<protein>
    <submittedName>
        <fullName evidence="1">HAD family hydrolase</fullName>
        <ecNumber evidence="1">3.-.-.-</ecNumber>
    </submittedName>
</protein>
<dbReference type="InterPro" id="IPR036412">
    <property type="entry name" value="HAD-like_sf"/>
</dbReference>
<keyword evidence="2" id="KW-1185">Reference proteome</keyword>
<dbReference type="PANTHER" id="PTHR43434:SF1">
    <property type="entry name" value="PHOSPHOGLYCOLATE PHOSPHATASE"/>
    <property type="match status" value="1"/>
</dbReference>
<name>A0ABW3QTB8_9PSEU</name>
<dbReference type="EC" id="3.-.-.-" evidence="1"/>
<reference evidence="2" key="1">
    <citation type="journal article" date="2019" name="Int. J. Syst. Evol. Microbiol.">
        <title>The Global Catalogue of Microorganisms (GCM) 10K type strain sequencing project: providing services to taxonomists for standard genome sequencing and annotation.</title>
        <authorList>
            <consortium name="The Broad Institute Genomics Platform"/>
            <consortium name="The Broad Institute Genome Sequencing Center for Infectious Disease"/>
            <person name="Wu L."/>
            <person name="Ma J."/>
        </authorList>
    </citation>
    <scope>NUCLEOTIDE SEQUENCE [LARGE SCALE GENOMIC DNA]</scope>
    <source>
        <strain evidence="2">CCUG 60214</strain>
    </source>
</reference>
<dbReference type="EMBL" id="JBHTLK010000054">
    <property type="protein sequence ID" value="MFD1148083.1"/>
    <property type="molecule type" value="Genomic_DNA"/>
</dbReference>
<dbReference type="PANTHER" id="PTHR43434">
    <property type="entry name" value="PHOSPHOGLYCOLATE PHOSPHATASE"/>
    <property type="match status" value="1"/>
</dbReference>
<dbReference type="SUPFAM" id="SSF56784">
    <property type="entry name" value="HAD-like"/>
    <property type="match status" value="1"/>
</dbReference>
<organism evidence="1 2">
    <name type="scientific">Saccharothrix hoggarensis</name>
    <dbReference type="NCBI Taxonomy" id="913853"/>
    <lineage>
        <taxon>Bacteria</taxon>
        <taxon>Bacillati</taxon>
        <taxon>Actinomycetota</taxon>
        <taxon>Actinomycetes</taxon>
        <taxon>Pseudonocardiales</taxon>
        <taxon>Pseudonocardiaceae</taxon>
        <taxon>Saccharothrix</taxon>
    </lineage>
</organism>
<comment type="caution">
    <text evidence="1">The sequence shown here is derived from an EMBL/GenBank/DDBJ whole genome shotgun (WGS) entry which is preliminary data.</text>
</comment>
<gene>
    <name evidence="1" type="ORF">ACFQ3T_13195</name>
</gene>
<proteinExistence type="predicted"/>
<dbReference type="NCBIfam" id="TIGR01509">
    <property type="entry name" value="HAD-SF-IA-v3"/>
    <property type="match status" value="1"/>
</dbReference>
<dbReference type="NCBIfam" id="TIGR01549">
    <property type="entry name" value="HAD-SF-IA-v1"/>
    <property type="match status" value="1"/>
</dbReference>
<dbReference type="Gene3D" id="3.40.50.1000">
    <property type="entry name" value="HAD superfamily/HAD-like"/>
    <property type="match status" value="1"/>
</dbReference>
<dbReference type="Pfam" id="PF00702">
    <property type="entry name" value="Hydrolase"/>
    <property type="match status" value="1"/>
</dbReference>
<dbReference type="Proteomes" id="UP001597168">
    <property type="component" value="Unassembled WGS sequence"/>
</dbReference>
<dbReference type="InterPro" id="IPR050155">
    <property type="entry name" value="HAD-like_hydrolase_sf"/>
</dbReference>
<accession>A0ABW3QTB8</accession>
<evidence type="ECO:0000313" key="2">
    <source>
        <dbReference type="Proteomes" id="UP001597168"/>
    </source>
</evidence>
<dbReference type="RefSeq" id="WP_380723524.1">
    <property type="nucleotide sequence ID" value="NZ_JBHTLK010000054.1"/>
</dbReference>
<dbReference type="InterPro" id="IPR006439">
    <property type="entry name" value="HAD-SF_hydro_IA"/>
</dbReference>
<dbReference type="GO" id="GO:0016787">
    <property type="term" value="F:hydrolase activity"/>
    <property type="evidence" value="ECO:0007669"/>
    <property type="project" value="UniProtKB-KW"/>
</dbReference>
<keyword evidence="1" id="KW-0378">Hydrolase</keyword>
<sequence length="237" mass="25696">MTTEPVSVDQPEVLRAILTTTDALFLDFDGPICSIFANLPAHYVASQLRKVLTDGGHQGLPAEIEKTEDPFDVFSYAATLGTDEARYVEAALRAHEVEAVTTAEPTRGVHDLMDAWHATGRKLAVVSNNSHTAVNAYLHLHDLVHLVHTVSARTEPDPATLKPSPRLLDQAAEALTVPPPKCTLVGDSLTDLRAANTVRARSIGYANKPGKAERFATERPSAITTSMATLDRIVRSW</sequence>
<dbReference type="CDD" id="cd01427">
    <property type="entry name" value="HAD_like"/>
    <property type="match status" value="1"/>
</dbReference>
<dbReference type="InterPro" id="IPR023214">
    <property type="entry name" value="HAD_sf"/>
</dbReference>
<evidence type="ECO:0000313" key="1">
    <source>
        <dbReference type="EMBL" id="MFD1148083.1"/>
    </source>
</evidence>